<feature type="transmembrane region" description="Helical" evidence="1">
    <location>
        <begin position="187"/>
        <end position="210"/>
    </location>
</feature>
<accession>A0AAE9Y7I4</accession>
<keyword evidence="3" id="KW-1185">Reference proteome</keyword>
<feature type="transmembrane region" description="Helical" evidence="1">
    <location>
        <begin position="82"/>
        <end position="102"/>
    </location>
</feature>
<dbReference type="PANTHER" id="PTHR20992">
    <property type="entry name" value="AT15442P-RELATED"/>
    <property type="match status" value="1"/>
</dbReference>
<dbReference type="InterPro" id="IPR005240">
    <property type="entry name" value="DUF389"/>
</dbReference>
<dbReference type="Pfam" id="PF04087">
    <property type="entry name" value="DUF389"/>
    <property type="match status" value="1"/>
</dbReference>
<name>A0AAE9Y7I4_9ACTN</name>
<dbReference type="AlphaFoldDB" id="A0AAE9Y7I4"/>
<feature type="transmembrane region" description="Helical" evidence="1">
    <location>
        <begin position="56"/>
        <end position="76"/>
    </location>
</feature>
<feature type="transmembrane region" description="Helical" evidence="1">
    <location>
        <begin position="249"/>
        <end position="269"/>
    </location>
</feature>
<protein>
    <submittedName>
        <fullName evidence="2">DUF389 domain-containing protein</fullName>
    </submittedName>
</protein>
<dbReference type="PANTHER" id="PTHR20992:SF9">
    <property type="entry name" value="AT15442P-RELATED"/>
    <property type="match status" value="1"/>
</dbReference>
<dbReference type="EMBL" id="CP116942">
    <property type="protein sequence ID" value="WCO68164.1"/>
    <property type="molecule type" value="Genomic_DNA"/>
</dbReference>
<proteinExistence type="predicted"/>
<reference evidence="2" key="1">
    <citation type="submission" date="2023-01" db="EMBL/GenBank/DDBJ databases">
        <title>The diversity of Class Acidimicrobiia in South China Sea sediment environments and the proposal of Iamia marina sp. nov., a novel species of the genus Iamia.</title>
        <authorList>
            <person name="He Y."/>
            <person name="Tian X."/>
        </authorList>
    </citation>
    <scope>NUCLEOTIDE SEQUENCE</scope>
    <source>
        <strain evidence="2">DSM 19957</strain>
    </source>
</reference>
<feature type="transmembrane region" description="Helical" evidence="1">
    <location>
        <begin position="216"/>
        <end position="237"/>
    </location>
</feature>
<sequence length="356" mass="37117">MGDEAQVGQEVGGDEPMTPLAAAVGWTRRQLVSPPDDDARGAVDELIPDGEELWPYVGKFVVLTVLSAGIAAFGLLSDSGAVVIGAMLVAPLMTPITATAAATVTAHNIRLVRALLIILVGTALAVAVGYVTTVVAGTHVVSADDLPQEVLSRTYPGLLDLGIAITAGAAAGYIAPRRSVTSALPGVGIAVALVPPLATVGICAAVGLPADARNAMLLFLTNLAAIVFAASVMLLLAGFRPDDHPRRGLGRRLAVTVLAVVAVAVPLTLHTRETLRDAALERAVTQSVVAWDEQAEVRQLESDVDDDLAVVELLISSPGEPRPAWRLAQEIRSRVGGPVDLRLLYQRDQQFVVSAR</sequence>
<dbReference type="RefSeq" id="WP_272737681.1">
    <property type="nucleotide sequence ID" value="NZ_CP116942.1"/>
</dbReference>
<dbReference type="Proteomes" id="UP001216390">
    <property type="component" value="Chromosome"/>
</dbReference>
<keyword evidence="1" id="KW-0812">Transmembrane</keyword>
<keyword evidence="1" id="KW-0472">Membrane</keyword>
<evidence type="ECO:0000313" key="2">
    <source>
        <dbReference type="EMBL" id="WCO68164.1"/>
    </source>
</evidence>
<gene>
    <name evidence="2" type="ORF">PO878_05425</name>
</gene>
<dbReference type="KEGG" id="ima:PO878_05425"/>
<organism evidence="2 3">
    <name type="scientific">Iamia majanohamensis</name>
    <dbReference type="NCBI Taxonomy" id="467976"/>
    <lineage>
        <taxon>Bacteria</taxon>
        <taxon>Bacillati</taxon>
        <taxon>Actinomycetota</taxon>
        <taxon>Acidimicrobiia</taxon>
        <taxon>Acidimicrobiales</taxon>
        <taxon>Iamiaceae</taxon>
        <taxon>Iamia</taxon>
    </lineage>
</organism>
<evidence type="ECO:0000256" key="1">
    <source>
        <dbReference type="SAM" id="Phobius"/>
    </source>
</evidence>
<evidence type="ECO:0000313" key="3">
    <source>
        <dbReference type="Proteomes" id="UP001216390"/>
    </source>
</evidence>
<feature type="transmembrane region" description="Helical" evidence="1">
    <location>
        <begin position="114"/>
        <end position="135"/>
    </location>
</feature>
<keyword evidence="1" id="KW-1133">Transmembrane helix</keyword>
<feature type="transmembrane region" description="Helical" evidence="1">
    <location>
        <begin position="155"/>
        <end position="175"/>
    </location>
</feature>